<evidence type="ECO:0000313" key="1">
    <source>
        <dbReference type="EMBL" id="VDN82877.1"/>
    </source>
</evidence>
<organism evidence="3">
    <name type="scientific">Brugia pahangi</name>
    <name type="common">Filarial nematode worm</name>
    <dbReference type="NCBI Taxonomy" id="6280"/>
    <lineage>
        <taxon>Eukaryota</taxon>
        <taxon>Metazoa</taxon>
        <taxon>Ecdysozoa</taxon>
        <taxon>Nematoda</taxon>
        <taxon>Chromadorea</taxon>
        <taxon>Rhabditida</taxon>
        <taxon>Spirurina</taxon>
        <taxon>Spiruromorpha</taxon>
        <taxon>Filarioidea</taxon>
        <taxon>Onchocercidae</taxon>
        <taxon>Brugia</taxon>
    </lineage>
</organism>
<evidence type="ECO:0000313" key="3">
    <source>
        <dbReference type="WBParaSite" id="BPAG_0000171001-mRNA-1"/>
    </source>
</evidence>
<gene>
    <name evidence="1" type="ORF">BPAG_LOCUS1691</name>
</gene>
<reference evidence="3" key="1">
    <citation type="submission" date="2017-02" db="UniProtKB">
        <authorList>
            <consortium name="WormBaseParasite"/>
        </authorList>
    </citation>
    <scope>IDENTIFICATION</scope>
</reference>
<dbReference type="WBParaSite" id="BPAG_0000171001-mRNA-1">
    <property type="protein sequence ID" value="BPAG_0000171001-mRNA-1"/>
    <property type="gene ID" value="BPAG_0000171001"/>
</dbReference>
<name>A0A0N4T0Q2_BRUPA</name>
<evidence type="ECO:0000313" key="2">
    <source>
        <dbReference type="Proteomes" id="UP000278627"/>
    </source>
</evidence>
<protein>
    <submittedName>
        <fullName evidence="3">Secreted protein</fullName>
    </submittedName>
</protein>
<proteinExistence type="predicted"/>
<sequence>MVHHCGPRWFWCVGCVDSWGFDAVWSCKGWVVEVRYLGRGRRGYESLGTASDPAEVHALRRIFWLNVRRSFPTICCIQVSKELIEPFGGVKSISPVSPIPPHW</sequence>
<reference evidence="1 2" key="2">
    <citation type="submission" date="2018-11" db="EMBL/GenBank/DDBJ databases">
        <authorList>
            <consortium name="Pathogen Informatics"/>
        </authorList>
    </citation>
    <scope>NUCLEOTIDE SEQUENCE [LARGE SCALE GENOMIC DNA]</scope>
</reference>
<accession>A0A0N4T0Q2</accession>
<dbReference type="AlphaFoldDB" id="A0A0N4T0Q2"/>
<keyword evidence="2" id="KW-1185">Reference proteome</keyword>
<dbReference type="EMBL" id="UZAD01000153">
    <property type="protein sequence ID" value="VDN82877.1"/>
    <property type="molecule type" value="Genomic_DNA"/>
</dbReference>
<dbReference type="Proteomes" id="UP000278627">
    <property type="component" value="Unassembled WGS sequence"/>
</dbReference>